<reference evidence="1" key="1">
    <citation type="submission" date="2014-09" db="EMBL/GenBank/DDBJ databases">
        <authorList>
            <person name="Magalhaes I.L.F."/>
            <person name="Oliveira U."/>
            <person name="Santos F.R."/>
            <person name="Vidigal T.H.D.A."/>
            <person name="Brescovit A.D."/>
            <person name="Santos A.J."/>
        </authorList>
    </citation>
    <scope>NUCLEOTIDE SEQUENCE</scope>
    <source>
        <tissue evidence="1">Shoot tissue taken approximately 20 cm above the soil surface</tissue>
    </source>
</reference>
<sequence>MFIGKAEGC</sequence>
<name>A0A0A9DSW7_ARUDO</name>
<protein>
    <submittedName>
        <fullName evidence="1">Uncharacterized protein</fullName>
    </submittedName>
</protein>
<accession>A0A0A9DSW7</accession>
<reference evidence="1" key="2">
    <citation type="journal article" date="2015" name="Data Brief">
        <title>Shoot transcriptome of the giant reed, Arundo donax.</title>
        <authorList>
            <person name="Barrero R.A."/>
            <person name="Guerrero F.D."/>
            <person name="Moolhuijzen P."/>
            <person name="Goolsby J.A."/>
            <person name="Tidwell J."/>
            <person name="Bellgard S.E."/>
            <person name="Bellgard M.I."/>
        </authorList>
    </citation>
    <scope>NUCLEOTIDE SEQUENCE</scope>
    <source>
        <tissue evidence="1">Shoot tissue taken approximately 20 cm above the soil surface</tissue>
    </source>
</reference>
<evidence type="ECO:0000313" key="1">
    <source>
        <dbReference type="EMBL" id="JAD90896.1"/>
    </source>
</evidence>
<organism evidence="1">
    <name type="scientific">Arundo donax</name>
    <name type="common">Giant reed</name>
    <name type="synonym">Donax arundinaceus</name>
    <dbReference type="NCBI Taxonomy" id="35708"/>
    <lineage>
        <taxon>Eukaryota</taxon>
        <taxon>Viridiplantae</taxon>
        <taxon>Streptophyta</taxon>
        <taxon>Embryophyta</taxon>
        <taxon>Tracheophyta</taxon>
        <taxon>Spermatophyta</taxon>
        <taxon>Magnoliopsida</taxon>
        <taxon>Liliopsida</taxon>
        <taxon>Poales</taxon>
        <taxon>Poaceae</taxon>
        <taxon>PACMAD clade</taxon>
        <taxon>Arundinoideae</taxon>
        <taxon>Arundineae</taxon>
        <taxon>Arundo</taxon>
    </lineage>
</organism>
<dbReference type="EMBL" id="GBRH01206999">
    <property type="protein sequence ID" value="JAD90896.1"/>
    <property type="molecule type" value="Transcribed_RNA"/>
</dbReference>
<proteinExistence type="predicted"/>